<dbReference type="SMART" id="SM00066">
    <property type="entry name" value="GAL4"/>
    <property type="match status" value="1"/>
</dbReference>
<keyword evidence="4" id="KW-0539">Nucleus</keyword>
<keyword evidence="1" id="KW-0805">Transcription regulation</keyword>
<dbReference type="Proteomes" id="UP000054771">
    <property type="component" value="Unassembled WGS sequence"/>
</dbReference>
<dbReference type="GO" id="GO:0000981">
    <property type="term" value="F:DNA-binding transcription factor activity, RNA polymerase II-specific"/>
    <property type="evidence" value="ECO:0007669"/>
    <property type="project" value="InterPro"/>
</dbReference>
<evidence type="ECO:0000259" key="5">
    <source>
        <dbReference type="PROSITE" id="PS50048"/>
    </source>
</evidence>
<dbReference type="PROSITE" id="PS00463">
    <property type="entry name" value="ZN2_CY6_FUNGAL_1"/>
    <property type="match status" value="1"/>
</dbReference>
<evidence type="ECO:0000256" key="3">
    <source>
        <dbReference type="ARBA" id="ARBA00023163"/>
    </source>
</evidence>
<dbReference type="GO" id="GO:0008270">
    <property type="term" value="F:zinc ion binding"/>
    <property type="evidence" value="ECO:0007669"/>
    <property type="project" value="InterPro"/>
</dbReference>
<dbReference type="EMBL" id="CDMC01000008">
    <property type="protein sequence ID" value="CEL06431.1"/>
    <property type="molecule type" value="Genomic_DNA"/>
</dbReference>
<dbReference type="STRING" id="454130.A0A0U5G9V5"/>
<gene>
    <name evidence="6" type="ORF">ASPCAL09608</name>
</gene>
<dbReference type="PANTHER" id="PTHR47785">
    <property type="entry name" value="ZN(II)2CYS6 TRANSCRIPTION FACTOR (EUROFUNG)-RELATED-RELATED"/>
    <property type="match status" value="1"/>
</dbReference>
<dbReference type="InterPro" id="IPR036864">
    <property type="entry name" value="Zn2-C6_fun-type_DNA-bd_sf"/>
</dbReference>
<dbReference type="PANTHER" id="PTHR47785:SF7">
    <property type="entry name" value="ZN(II)2CYS6 TRANSCRIPTION FACTOR (EUROFUNG)"/>
    <property type="match status" value="1"/>
</dbReference>
<dbReference type="GO" id="GO:0003677">
    <property type="term" value="F:DNA binding"/>
    <property type="evidence" value="ECO:0007669"/>
    <property type="project" value="UniProtKB-KW"/>
</dbReference>
<dbReference type="CDD" id="cd12148">
    <property type="entry name" value="fungal_TF_MHR"/>
    <property type="match status" value="1"/>
</dbReference>
<evidence type="ECO:0000313" key="6">
    <source>
        <dbReference type="EMBL" id="CEL06431.1"/>
    </source>
</evidence>
<dbReference type="PROSITE" id="PS50048">
    <property type="entry name" value="ZN2_CY6_FUNGAL_2"/>
    <property type="match status" value="1"/>
</dbReference>
<keyword evidence="3" id="KW-0804">Transcription</keyword>
<dbReference type="OrthoDB" id="4356994at2759"/>
<sequence>MSKRQRAAPTDRPSYPRKRAVQACHTCRRKRIKCDNEHPACGSCVQLGMECIYRENDKSTFDPASIAILHRLDTLESLVRTVIPVGVPAQPSPVATLNNLCSPALERTQSSAAYHLNIESILAWPVFQHRVLEPRPPLGALLQSRDSATEPPLRGLDFETSSARQLFHNFLTHVHTYNPVSEAEEIEKYIRDALFDGFGWDAKSCLLLLIFALGAISSPGFDSASATSSAFLQSEEYADAERYFHAAQKRLGGLLCKDGLIETQVFFYAGVYLMTTLRPLEAWRMFVQALACCETFNSSHCLAAGHTDSGATRQRSIYWTCFKSELELRLELNVGRSHGLDLTYPALFPSPPTGLKPEEEAVWYFYLAEIALRRLGNRILNHLYEETTRDNEVQVEATLNFEDQANGLLTSLPALLDLNAPSNQAPNDASDQHAALRFILNGHLIDCYEMMYWPFVVDAIHENHPTEEFHGLFAGFARKGFDVCIRRIAQNERGFFHRHHGTWLMLRSCTRSALVLIAGAMQGLAALLPADWERAVEKVLVLLRYWKDEAEDVADRLELLEGLMDALAAETQPGQGD</sequence>
<evidence type="ECO:0000256" key="2">
    <source>
        <dbReference type="ARBA" id="ARBA00023125"/>
    </source>
</evidence>
<dbReference type="SUPFAM" id="SSF57701">
    <property type="entry name" value="Zn2/Cys6 DNA-binding domain"/>
    <property type="match status" value="1"/>
</dbReference>
<organism evidence="6 7">
    <name type="scientific">Aspergillus calidoustus</name>
    <dbReference type="NCBI Taxonomy" id="454130"/>
    <lineage>
        <taxon>Eukaryota</taxon>
        <taxon>Fungi</taxon>
        <taxon>Dikarya</taxon>
        <taxon>Ascomycota</taxon>
        <taxon>Pezizomycotina</taxon>
        <taxon>Eurotiomycetes</taxon>
        <taxon>Eurotiomycetidae</taxon>
        <taxon>Eurotiales</taxon>
        <taxon>Aspergillaceae</taxon>
        <taxon>Aspergillus</taxon>
        <taxon>Aspergillus subgen. Nidulantes</taxon>
    </lineage>
</organism>
<dbReference type="AlphaFoldDB" id="A0A0U5G9V5"/>
<reference evidence="7" key="1">
    <citation type="journal article" date="2016" name="Genome Announc.">
        <title>Draft genome sequences of fungus Aspergillus calidoustus.</title>
        <authorList>
            <person name="Horn F."/>
            <person name="Linde J."/>
            <person name="Mattern D.J."/>
            <person name="Walther G."/>
            <person name="Guthke R."/>
            <person name="Scherlach K."/>
            <person name="Martin K."/>
            <person name="Brakhage A.A."/>
            <person name="Petzke L."/>
            <person name="Valiante V."/>
        </authorList>
    </citation>
    <scope>NUCLEOTIDE SEQUENCE [LARGE SCALE GENOMIC DNA]</scope>
    <source>
        <strain evidence="7">SF006504</strain>
    </source>
</reference>
<evidence type="ECO:0000256" key="1">
    <source>
        <dbReference type="ARBA" id="ARBA00023015"/>
    </source>
</evidence>
<name>A0A0U5G9V5_ASPCI</name>
<feature type="domain" description="Zn(2)-C6 fungal-type" evidence="5">
    <location>
        <begin position="23"/>
        <end position="53"/>
    </location>
</feature>
<evidence type="ECO:0000313" key="7">
    <source>
        <dbReference type="Proteomes" id="UP000054771"/>
    </source>
</evidence>
<keyword evidence="7" id="KW-1185">Reference proteome</keyword>
<accession>A0A0U5G9V5</accession>
<dbReference type="OMA" id="CYEMMYW"/>
<dbReference type="CDD" id="cd00067">
    <property type="entry name" value="GAL4"/>
    <property type="match status" value="1"/>
</dbReference>
<dbReference type="InterPro" id="IPR053181">
    <property type="entry name" value="EcdB-like_regulator"/>
</dbReference>
<dbReference type="Gene3D" id="4.10.240.10">
    <property type="entry name" value="Zn(2)-C6 fungal-type DNA-binding domain"/>
    <property type="match status" value="1"/>
</dbReference>
<keyword evidence="2" id="KW-0238">DNA-binding</keyword>
<proteinExistence type="predicted"/>
<evidence type="ECO:0000256" key="4">
    <source>
        <dbReference type="ARBA" id="ARBA00023242"/>
    </source>
</evidence>
<dbReference type="InterPro" id="IPR001138">
    <property type="entry name" value="Zn2Cys6_DnaBD"/>
</dbReference>
<dbReference type="Pfam" id="PF00172">
    <property type="entry name" value="Zn_clus"/>
    <property type="match status" value="1"/>
</dbReference>
<protein>
    <recommendedName>
        <fullName evidence="5">Zn(2)-C6 fungal-type domain-containing protein</fullName>
    </recommendedName>
</protein>